<dbReference type="Proteomes" id="UP000707071">
    <property type="component" value="Unassembled WGS sequence"/>
</dbReference>
<reference evidence="1 2" key="1">
    <citation type="journal article" date="2020" name="bioRxiv">
        <title>Whole genome comparisons of ergot fungi reveals the divergence and evolution of species within the genus Claviceps are the result of varying mechanisms driving genome evolution and host range expansion.</title>
        <authorList>
            <person name="Wyka S.A."/>
            <person name="Mondo S.J."/>
            <person name="Liu M."/>
            <person name="Dettman J."/>
            <person name="Nalam V."/>
            <person name="Broders K.D."/>
        </authorList>
    </citation>
    <scope>NUCLEOTIDE SEQUENCE [LARGE SCALE GENOMIC DNA]</scope>
    <source>
        <strain evidence="1 2">Clav52</strain>
    </source>
</reference>
<sequence>MAYRAGSWHAARGEGTSQQQSQCFGVVTGPYQATPRGIPKTLVQMRTEEIGLREFLYRRNVFDVDVPFCRHCPEGPKTVDHVVNEYFECEDLRPNSPAVLP</sequence>
<gene>
    <name evidence="1" type="ORF">E4U09_006465</name>
</gene>
<evidence type="ECO:0000313" key="2">
    <source>
        <dbReference type="Proteomes" id="UP000707071"/>
    </source>
</evidence>
<name>A0A9P7QAL1_9HYPO</name>
<accession>A0A9P7QAL1</accession>
<comment type="caution">
    <text evidence="1">The sequence shown here is derived from an EMBL/GenBank/DDBJ whole genome shotgun (WGS) entry which is preliminary data.</text>
</comment>
<evidence type="ECO:0000313" key="1">
    <source>
        <dbReference type="EMBL" id="KAG6286918.1"/>
    </source>
</evidence>
<keyword evidence="2" id="KW-1185">Reference proteome</keyword>
<dbReference type="AlphaFoldDB" id="A0A9P7QAL1"/>
<dbReference type="EMBL" id="SRRH01000592">
    <property type="protein sequence ID" value="KAG6286918.1"/>
    <property type="molecule type" value="Genomic_DNA"/>
</dbReference>
<proteinExistence type="predicted"/>
<protein>
    <submittedName>
        <fullName evidence="1">Uncharacterized protein</fullName>
    </submittedName>
</protein>
<organism evidence="1 2">
    <name type="scientific">Claviceps aff. purpurea</name>
    <dbReference type="NCBI Taxonomy" id="1967640"/>
    <lineage>
        <taxon>Eukaryota</taxon>
        <taxon>Fungi</taxon>
        <taxon>Dikarya</taxon>
        <taxon>Ascomycota</taxon>
        <taxon>Pezizomycotina</taxon>
        <taxon>Sordariomycetes</taxon>
        <taxon>Hypocreomycetidae</taxon>
        <taxon>Hypocreales</taxon>
        <taxon>Clavicipitaceae</taxon>
        <taxon>Claviceps</taxon>
    </lineage>
</organism>